<feature type="chain" id="PRO_5014844079" evidence="1">
    <location>
        <begin position="31"/>
        <end position="83"/>
    </location>
</feature>
<protein>
    <submittedName>
        <fullName evidence="2">Putative secreted protein</fullName>
    </submittedName>
</protein>
<proteinExistence type="predicted"/>
<evidence type="ECO:0000256" key="1">
    <source>
        <dbReference type="SAM" id="SignalP"/>
    </source>
</evidence>
<organism evidence="2">
    <name type="scientific">Anopheles darlingi</name>
    <name type="common">Mosquito</name>
    <dbReference type="NCBI Taxonomy" id="43151"/>
    <lineage>
        <taxon>Eukaryota</taxon>
        <taxon>Metazoa</taxon>
        <taxon>Ecdysozoa</taxon>
        <taxon>Arthropoda</taxon>
        <taxon>Hexapoda</taxon>
        <taxon>Insecta</taxon>
        <taxon>Pterygota</taxon>
        <taxon>Neoptera</taxon>
        <taxon>Endopterygota</taxon>
        <taxon>Diptera</taxon>
        <taxon>Nematocera</taxon>
        <taxon>Culicoidea</taxon>
        <taxon>Culicidae</taxon>
        <taxon>Anophelinae</taxon>
        <taxon>Anopheles</taxon>
    </lineage>
</organism>
<evidence type="ECO:0000313" key="2">
    <source>
        <dbReference type="EMBL" id="MBW73112.1"/>
    </source>
</evidence>
<keyword evidence="1" id="KW-0732">Signal</keyword>
<dbReference type="EMBL" id="GGFL01008934">
    <property type="protein sequence ID" value="MBW73112.1"/>
    <property type="molecule type" value="Transcribed_RNA"/>
</dbReference>
<dbReference type="AlphaFoldDB" id="A0A2M4D698"/>
<sequence length="83" mass="9104">MVKVGAVPFSRFSLAFLLLHLLASPTPGCGRTRRTLCRVLVVGRSVFRLSPGMCFVFGATHRNEDELAWPGPASIVAKSRKYV</sequence>
<name>A0A2M4D698_ANODA</name>
<feature type="signal peptide" evidence="1">
    <location>
        <begin position="1"/>
        <end position="30"/>
    </location>
</feature>
<accession>A0A2M4D698</accession>
<reference evidence="2" key="1">
    <citation type="submission" date="2018-01" db="EMBL/GenBank/DDBJ databases">
        <title>An insight into the sialome of Amazonian anophelines.</title>
        <authorList>
            <person name="Ribeiro J.M."/>
            <person name="Scarpassa V."/>
            <person name="Calvo E."/>
        </authorList>
    </citation>
    <scope>NUCLEOTIDE SEQUENCE</scope>
</reference>